<organism evidence="3 4">
    <name type="scientific">Leminorella grimontii</name>
    <dbReference type="NCBI Taxonomy" id="82981"/>
    <lineage>
        <taxon>Bacteria</taxon>
        <taxon>Pseudomonadati</taxon>
        <taxon>Pseudomonadota</taxon>
        <taxon>Gammaproteobacteria</taxon>
        <taxon>Enterobacterales</taxon>
        <taxon>Budviciaceae</taxon>
        <taxon>Leminorella</taxon>
    </lineage>
</organism>
<dbReference type="PANTHER" id="PTHR37024">
    <property type="entry name" value="TYPE VI SECRETION SYSTEM DUF2094 AND IMPA-RELATED DOMAIN PROTEIN"/>
    <property type="match status" value="1"/>
</dbReference>
<dbReference type="RefSeq" id="WP_027275375.1">
    <property type="nucleotide sequence ID" value="NZ_BRLH01000008.1"/>
</dbReference>
<dbReference type="NCBIfam" id="TIGR03362">
    <property type="entry name" value="VI_chp_7"/>
    <property type="match status" value="1"/>
</dbReference>
<evidence type="ECO:0000313" key="4">
    <source>
        <dbReference type="Proteomes" id="UP001058124"/>
    </source>
</evidence>
<dbReference type="Pfam" id="PF16989">
    <property type="entry name" value="T6SS_VasJ"/>
    <property type="match status" value="1"/>
</dbReference>
<sequence>MLTKLLQTLFGANNPQEATGRRIKQHWQAWLEPIDGDSPVGVDPGYDDDFQFIKEEIAKLSGIDAAQIVALSEGLLYARTKDLRVATYYAWARLRLDGVKGLADGLELLAGLIARYDTMLFPARGESKKAAVEWLASHKFIDLLENQPGLDQDDLERAIAALSLMMKYTQLWEEPLRPDLGALIRFFENRLEGPEPAPLPSPATPSTSPSSTPPAASGAVRQEGVGSLRDVLDQARRMSAFLREKPDGYLAAVRLIRSVRWDTVTSLPPHDDRYATRLIAPRVELKQHLNRLWLQQNWLELLEQVERAFSEAANHFWFDLQRYACDAMLNAGAPYSAWQEICLTDVALMLDRLRGIERLTYSDGTPFADGETLAWIATSATLRHLDEGEALAPVALDGGDNWAEIEYQATEIAHRDGLEAAFGFLNSLPDIVTDRQDYLKRMLLARLAEQSGKPDVALRLLKALDERCDRYRLMNWEPDLVFELKARLLKLIQYKSMLKDADRATLGQEAERLLAELTVLNPARALTY</sequence>
<dbReference type="Proteomes" id="UP001058124">
    <property type="component" value="Unassembled WGS sequence"/>
</dbReference>
<proteinExistence type="predicted"/>
<feature type="domain" description="ImpA N-terminal" evidence="2">
    <location>
        <begin position="31"/>
        <end position="136"/>
    </location>
</feature>
<dbReference type="EMBL" id="BRLH01000008">
    <property type="protein sequence ID" value="GKX56746.1"/>
    <property type="molecule type" value="Genomic_DNA"/>
</dbReference>
<dbReference type="PANTHER" id="PTHR37024:SF5">
    <property type="entry name" value="IMPA N-TERMINAL DOMAIN-CONTAINING PROTEIN"/>
    <property type="match status" value="1"/>
</dbReference>
<reference evidence="3" key="1">
    <citation type="submission" date="2022-06" db="EMBL/GenBank/DDBJ databases">
        <title>Draft genome sequences of Leminorella grimontii str. JCM5902.</title>
        <authorList>
            <person name="Wakabayashi Y."/>
            <person name="Kojima K."/>
        </authorList>
    </citation>
    <scope>NUCLEOTIDE SEQUENCE</scope>
    <source>
        <strain evidence="3">JCM 5902</strain>
    </source>
</reference>
<feature type="compositionally biased region" description="Low complexity" evidence="1">
    <location>
        <begin position="204"/>
        <end position="219"/>
    </location>
</feature>
<dbReference type="InterPro" id="IPR017739">
    <property type="entry name" value="T6SS-assoc_VCA0119"/>
</dbReference>
<comment type="caution">
    <text evidence="3">The sequence shown here is derived from an EMBL/GenBank/DDBJ whole genome shotgun (WGS) entry which is preliminary data.</text>
</comment>
<name>A0AAV5N7L7_9GAMM</name>
<evidence type="ECO:0000256" key="1">
    <source>
        <dbReference type="SAM" id="MobiDB-lite"/>
    </source>
</evidence>
<dbReference type="Pfam" id="PF06812">
    <property type="entry name" value="ImpA_N"/>
    <property type="match status" value="1"/>
</dbReference>
<dbReference type="InterPro" id="IPR010657">
    <property type="entry name" value="ImpA_N"/>
</dbReference>
<evidence type="ECO:0000313" key="3">
    <source>
        <dbReference type="EMBL" id="GKX56746.1"/>
    </source>
</evidence>
<protein>
    <submittedName>
        <fullName evidence="3">Type VI secretion-associated protein</fullName>
    </submittedName>
</protein>
<accession>A0AAV5N7L7</accession>
<evidence type="ECO:0000259" key="2">
    <source>
        <dbReference type="Pfam" id="PF06812"/>
    </source>
</evidence>
<keyword evidence="4" id="KW-1185">Reference proteome</keyword>
<dbReference type="AlphaFoldDB" id="A0AAV5N7L7"/>
<gene>
    <name evidence="3" type="ORF">SOASR030_28580</name>
</gene>
<feature type="region of interest" description="Disordered" evidence="1">
    <location>
        <begin position="194"/>
        <end position="223"/>
    </location>
</feature>